<dbReference type="Pfam" id="PF13307">
    <property type="entry name" value="Helicase_C_2"/>
    <property type="match status" value="1"/>
</dbReference>
<keyword evidence="2" id="KW-0547">Nucleotide-binding</keyword>
<keyword evidence="4 12" id="KW-0347">Helicase</keyword>
<dbReference type="GO" id="GO:0005524">
    <property type="term" value="F:ATP binding"/>
    <property type="evidence" value="ECO:0007669"/>
    <property type="project" value="UniProtKB-KW"/>
</dbReference>
<sequence>MHTVSEPVYTVAVRALCEFTAKQGDLDLRFTPTPSALEGVAGHVTVTSRRPAGYQKEISLSETCGPLLVRGRADGYDPALNRLEEIKTHRGKLESMPENHRHLHWAQARVYGHLMCRKLGLEAIQIALVYFDIVEETESVLVETQTAQALATHFQTQCERFIAWARQELAHGAARDEALRTLAFPHADFRPGQRALAEAVYRSAVSKRCLAAQAPTGIGKTVGTLFPLLKAWPGQQLDKIFFLTAKSAGRQLALDALTTLAAKPLRVIELVARDKACEYPDRACHGESCPLARGFYDRLANARAAALECAQLDRASVAGVARRHEVCPYYLSQELSRWSDVIVGDYNYYFDTSAMLFALAEANRWRVAVLVDEAHNLVERARGMYSATLDQAAFDAMRRVAPPVLKKTFARVARSWSETASEQHASGVDYAAHTEPPARFLASLGQAVSLMTELLGEQPDAFTPETLRFYFDAVHFTRIAERFGSHSIFDITLGGANRSASRSAKKRNAALCLRNVIPAPHLAPRFARAHSVALFSATLTPAHFYADTLGLPASSVRIDVESPFSAEQLDVRAIADLSTRYRDRERSVDRIADLIAAQFFSAEGNYLSFFSSFDYLTQVATALVARHPSIPCWQQSRAMSEAAQREFLARFVADGRGVGFAVLGGAFGEAIDLPGTRLIGAFVATLGLPQLNAVNQEMKARMHAAFGEGYAYTYLFPGLQKVVQAAGRVIRGPLDRGVLYLIDDRFARAEVRRLLPAWWQVKVLRQRDLSESIDTTL</sequence>
<gene>
    <name evidence="12" type="ORF">AWB82_00863</name>
</gene>
<keyword evidence="8" id="KW-0238">DNA-binding</keyword>
<evidence type="ECO:0000256" key="6">
    <source>
        <dbReference type="ARBA" id="ARBA00023004"/>
    </source>
</evidence>
<keyword evidence="1" id="KW-0479">Metal-binding</keyword>
<dbReference type="PANTHER" id="PTHR11472:SF34">
    <property type="entry name" value="REGULATOR OF TELOMERE ELONGATION HELICASE 1"/>
    <property type="match status" value="1"/>
</dbReference>
<evidence type="ECO:0000256" key="7">
    <source>
        <dbReference type="ARBA" id="ARBA00023014"/>
    </source>
</evidence>
<evidence type="ECO:0000256" key="10">
    <source>
        <dbReference type="ARBA" id="ARBA00038058"/>
    </source>
</evidence>
<name>A0A157ZLH7_9BURK</name>
<dbReference type="GO" id="GO:0003678">
    <property type="term" value="F:DNA helicase activity"/>
    <property type="evidence" value="ECO:0007669"/>
    <property type="project" value="InterPro"/>
</dbReference>
<dbReference type="InterPro" id="IPR014013">
    <property type="entry name" value="Helic_SF1/SF2_ATP-bd_DinG/Rad3"/>
</dbReference>
<dbReference type="GO" id="GO:0006139">
    <property type="term" value="P:nucleobase-containing compound metabolic process"/>
    <property type="evidence" value="ECO:0007669"/>
    <property type="project" value="InterPro"/>
</dbReference>
<dbReference type="PANTHER" id="PTHR11472">
    <property type="entry name" value="DNA REPAIR DEAD HELICASE RAD3/XP-D SUBFAMILY MEMBER"/>
    <property type="match status" value="1"/>
</dbReference>
<dbReference type="GO" id="GO:0051536">
    <property type="term" value="F:iron-sulfur cluster binding"/>
    <property type="evidence" value="ECO:0007669"/>
    <property type="project" value="UniProtKB-KW"/>
</dbReference>
<dbReference type="Pfam" id="PF06733">
    <property type="entry name" value="DEAD_2"/>
    <property type="match status" value="1"/>
</dbReference>
<evidence type="ECO:0000256" key="5">
    <source>
        <dbReference type="ARBA" id="ARBA00022840"/>
    </source>
</evidence>
<evidence type="ECO:0000256" key="9">
    <source>
        <dbReference type="ARBA" id="ARBA00023235"/>
    </source>
</evidence>
<proteinExistence type="inferred from homology"/>
<keyword evidence="13" id="KW-1185">Reference proteome</keyword>
<dbReference type="InterPro" id="IPR045028">
    <property type="entry name" value="DinG/Rad3-like"/>
</dbReference>
<dbReference type="AlphaFoldDB" id="A0A157ZLH7"/>
<evidence type="ECO:0000313" key="12">
    <source>
        <dbReference type="EMBL" id="SAK46331.1"/>
    </source>
</evidence>
<dbReference type="SUPFAM" id="SSF52540">
    <property type="entry name" value="P-loop containing nucleoside triphosphate hydrolases"/>
    <property type="match status" value="2"/>
</dbReference>
<feature type="domain" description="Helicase ATP-binding" evidence="11">
    <location>
        <begin position="179"/>
        <end position="448"/>
    </location>
</feature>
<evidence type="ECO:0000256" key="3">
    <source>
        <dbReference type="ARBA" id="ARBA00022801"/>
    </source>
</evidence>
<dbReference type="Proteomes" id="UP000054596">
    <property type="component" value="Unassembled WGS sequence"/>
</dbReference>
<keyword evidence="9" id="KW-0413">Isomerase</keyword>
<dbReference type="InterPro" id="IPR027417">
    <property type="entry name" value="P-loop_NTPase"/>
</dbReference>
<keyword evidence="5" id="KW-0067">ATP-binding</keyword>
<dbReference type="EMBL" id="FCOJ02000004">
    <property type="protein sequence ID" value="SAK46331.1"/>
    <property type="molecule type" value="Genomic_DNA"/>
</dbReference>
<evidence type="ECO:0000259" key="11">
    <source>
        <dbReference type="PROSITE" id="PS51193"/>
    </source>
</evidence>
<evidence type="ECO:0000256" key="1">
    <source>
        <dbReference type="ARBA" id="ARBA00022723"/>
    </source>
</evidence>
<accession>A0A157ZLH7</accession>
<dbReference type="GO" id="GO:0046872">
    <property type="term" value="F:metal ion binding"/>
    <property type="evidence" value="ECO:0007669"/>
    <property type="project" value="UniProtKB-KW"/>
</dbReference>
<dbReference type="STRING" id="1777143.AWB82_00863"/>
<dbReference type="GO" id="GO:0016818">
    <property type="term" value="F:hydrolase activity, acting on acid anhydrides, in phosphorus-containing anhydrides"/>
    <property type="evidence" value="ECO:0007669"/>
    <property type="project" value="InterPro"/>
</dbReference>
<evidence type="ECO:0000256" key="8">
    <source>
        <dbReference type="ARBA" id="ARBA00023125"/>
    </source>
</evidence>
<keyword evidence="6" id="KW-0408">Iron</keyword>
<dbReference type="InterPro" id="IPR010614">
    <property type="entry name" value="RAD3-like_helicase_DEAD"/>
</dbReference>
<dbReference type="SMART" id="SM00491">
    <property type="entry name" value="HELICc2"/>
    <property type="match status" value="1"/>
</dbReference>
<evidence type="ECO:0000256" key="4">
    <source>
        <dbReference type="ARBA" id="ARBA00022806"/>
    </source>
</evidence>
<dbReference type="Gene3D" id="3.40.50.300">
    <property type="entry name" value="P-loop containing nucleotide triphosphate hydrolases"/>
    <property type="match status" value="2"/>
</dbReference>
<dbReference type="OrthoDB" id="9765586at2"/>
<comment type="caution">
    <text evidence="12">The sequence shown here is derived from an EMBL/GenBank/DDBJ whole genome shotgun (WGS) entry which is preliminary data.</text>
</comment>
<dbReference type="PROSITE" id="PS51193">
    <property type="entry name" value="HELICASE_ATP_BIND_2"/>
    <property type="match status" value="1"/>
</dbReference>
<keyword evidence="7" id="KW-0411">Iron-sulfur</keyword>
<dbReference type="InterPro" id="IPR006555">
    <property type="entry name" value="ATP-dep_Helicase_C"/>
</dbReference>
<protein>
    <submittedName>
        <fullName evidence="12">DNA repair helicase</fullName>
    </submittedName>
</protein>
<keyword evidence="3" id="KW-0378">Hydrolase</keyword>
<reference evidence="12" key="1">
    <citation type="submission" date="2016-01" db="EMBL/GenBank/DDBJ databases">
        <authorList>
            <person name="Peeters C."/>
        </authorList>
    </citation>
    <scope>NUCLEOTIDE SEQUENCE [LARGE SCALE GENOMIC DNA]</scope>
    <source>
        <strain evidence="12">LMG 29325</strain>
    </source>
</reference>
<evidence type="ECO:0000313" key="13">
    <source>
        <dbReference type="Proteomes" id="UP000054596"/>
    </source>
</evidence>
<comment type="similarity">
    <text evidence="10">Belongs to the helicase family. DinG subfamily.</text>
</comment>
<dbReference type="GO" id="GO:0003677">
    <property type="term" value="F:DNA binding"/>
    <property type="evidence" value="ECO:0007669"/>
    <property type="project" value="UniProtKB-KW"/>
</dbReference>
<evidence type="ECO:0000256" key="2">
    <source>
        <dbReference type="ARBA" id="ARBA00022741"/>
    </source>
</evidence>
<dbReference type="RefSeq" id="WP_086965909.1">
    <property type="nucleotide sequence ID" value="NZ_FCOJ02000004.1"/>
</dbReference>
<organism evidence="12 13">
    <name type="scientific">Caballeronia glebae</name>
    <dbReference type="NCBI Taxonomy" id="1777143"/>
    <lineage>
        <taxon>Bacteria</taxon>
        <taxon>Pseudomonadati</taxon>
        <taxon>Pseudomonadota</taxon>
        <taxon>Betaproteobacteria</taxon>
        <taxon>Burkholderiales</taxon>
        <taxon>Burkholderiaceae</taxon>
        <taxon>Caballeronia</taxon>
    </lineage>
</organism>